<feature type="compositionally biased region" description="Acidic residues" evidence="1">
    <location>
        <begin position="99"/>
        <end position="111"/>
    </location>
</feature>
<feature type="region of interest" description="Disordered" evidence="1">
    <location>
        <begin position="1"/>
        <end position="154"/>
    </location>
</feature>
<gene>
    <name evidence="4" type="ordered locus">Amir_2561</name>
</gene>
<dbReference type="HOGENOM" id="CLU_013355_0_0_11"/>
<feature type="compositionally biased region" description="Basic and acidic residues" evidence="1">
    <location>
        <begin position="61"/>
        <end position="78"/>
    </location>
</feature>
<dbReference type="AlphaFoldDB" id="C6WMG9"/>
<dbReference type="RefSeq" id="WP_015801387.1">
    <property type="nucleotide sequence ID" value="NC_013093.1"/>
</dbReference>
<feature type="compositionally biased region" description="Low complexity" evidence="1">
    <location>
        <begin position="122"/>
        <end position="135"/>
    </location>
</feature>
<evidence type="ECO:0000313" key="5">
    <source>
        <dbReference type="Proteomes" id="UP000002213"/>
    </source>
</evidence>
<feature type="region of interest" description="Disordered" evidence="1">
    <location>
        <begin position="722"/>
        <end position="764"/>
    </location>
</feature>
<sequence>MGLADRLRRALGLPDPEHPEHDPEPARTPGGPTGSPHPDEWASAEPRPEDPQPEDPWPVDPRPEDLRPVEPRPVDPEHFASATGTFEPADTAAFLPLDEPADEPADEDPPADEPPPADRVRPFVPAVVPEPAAEAPRPPEDPQPPEDPAEPPFWLPEGVAVHFAGHTLEGGLLYLGRAGAPGTGHVIDPTLPVDPSAEPADRDPDPAYHAMSPRDRAAHLRWLATGRRDRAVPVGHVFLFLAGLEHRVVADRARADLPAVRAELRDLRARYGRHRPFHGAATALLDLVDVLLDDRPLPDPARWDRPEPPLALRVALGELAAAGQPVPAEWAHAWALLHPALDAPRARARFRELFTARYRERHGEGLLINPAAPPLTVRYHPTAEGVPPAEVPTDLPDVLTTPAPTRALAELLDTCADELQAHDGLLSDDPAAEGTAPALALLPRCVVTGEEPALDPFRALVDRVLPDGAALGVFELADLVALWPGGFDGAGAIGAARLLGHLGVGLEPDARTGLEEPRATGPAALFRVADAEDLPHAATPEHRAASTLLRLAASGEGLSEPERVDLTAHLGTALRLTDGEVARLNAHAVLLLTPGAPPAPQRLSGLTLGQRLHIADLASGAARVDTAPPGVDQVFRRMRAALDPNDPTPELPPAPEPEPEPEPAPEPEPVQVLEAAPEPRAVPELEAPQEPDAKPEPEVITTAVPATAEVPALLELATIDLTPAPEPPALPAAPTPPADDSPVPTDSPVPDPRPAPAPAPADPTTSHLLATLAEDDPTTPSPRRAVLPVDLVPGLDAGHSALLRELAARPLWPRAEFDRRCAALHLLPIGALDALNEAAVAACGEPVAEPGEHGLLVNDTALGELLA</sequence>
<organism evidence="4 5">
    <name type="scientific">Actinosynnema mirum (strain ATCC 29888 / DSM 43827 / JCM 3225 / NBRC 14064 / NCIMB 13271 / NRRL B-12336 / IMRU 3971 / 101)</name>
    <dbReference type="NCBI Taxonomy" id="446462"/>
    <lineage>
        <taxon>Bacteria</taxon>
        <taxon>Bacillati</taxon>
        <taxon>Actinomycetota</taxon>
        <taxon>Actinomycetes</taxon>
        <taxon>Pseudonocardiales</taxon>
        <taxon>Pseudonocardiaceae</taxon>
        <taxon>Actinosynnema</taxon>
    </lineage>
</organism>
<feature type="compositionally biased region" description="Pro residues" evidence="1">
    <location>
        <begin position="724"/>
        <end position="761"/>
    </location>
</feature>
<evidence type="ECO:0000256" key="1">
    <source>
        <dbReference type="SAM" id="MobiDB-lite"/>
    </source>
</evidence>
<dbReference type="Pfam" id="PF15615">
    <property type="entry name" value="TerB_C"/>
    <property type="match status" value="1"/>
</dbReference>
<evidence type="ECO:0008006" key="6">
    <source>
        <dbReference type="Google" id="ProtNLM"/>
    </source>
</evidence>
<feature type="domain" description="TerB N-terminal" evidence="2">
    <location>
        <begin position="156"/>
        <end position="344"/>
    </location>
</feature>
<feature type="compositionally biased region" description="Basic and acidic residues" evidence="1">
    <location>
        <begin position="15"/>
        <end position="25"/>
    </location>
</feature>
<accession>C6WMG9</accession>
<feature type="region of interest" description="Disordered" evidence="1">
    <location>
        <begin position="642"/>
        <end position="669"/>
    </location>
</feature>
<dbReference type="Pfam" id="PF13208">
    <property type="entry name" value="TerB_N"/>
    <property type="match status" value="1"/>
</dbReference>
<dbReference type="KEGG" id="ami:Amir_2561"/>
<dbReference type="OrthoDB" id="227636at2"/>
<dbReference type="PANTHER" id="PTHR48148">
    <property type="entry name" value="KERATINOCYTE PROLINE-RICH PROTEIN"/>
    <property type="match status" value="1"/>
</dbReference>
<keyword evidence="5" id="KW-1185">Reference proteome</keyword>
<evidence type="ECO:0000313" key="4">
    <source>
        <dbReference type="EMBL" id="ACU36498.1"/>
    </source>
</evidence>
<proteinExistence type="predicted"/>
<feature type="domain" description="TerB-C" evidence="3">
    <location>
        <begin position="777"/>
        <end position="858"/>
    </location>
</feature>
<protein>
    <recommendedName>
        <fullName evidence="6">TerB-C domain-containing protein</fullName>
    </recommendedName>
</protein>
<evidence type="ECO:0000259" key="3">
    <source>
        <dbReference type="Pfam" id="PF15615"/>
    </source>
</evidence>
<name>C6WMG9_ACTMD</name>
<dbReference type="EMBL" id="CP001630">
    <property type="protein sequence ID" value="ACU36498.1"/>
    <property type="molecule type" value="Genomic_DNA"/>
</dbReference>
<dbReference type="InterPro" id="IPR028932">
    <property type="entry name" value="TerB-C"/>
</dbReference>
<evidence type="ECO:0000259" key="2">
    <source>
        <dbReference type="Pfam" id="PF13208"/>
    </source>
</evidence>
<dbReference type="InterPro" id="IPR025266">
    <property type="entry name" value="TerB_N"/>
</dbReference>
<feature type="compositionally biased region" description="Pro residues" evidence="1">
    <location>
        <begin position="646"/>
        <end position="656"/>
    </location>
</feature>
<reference evidence="4 5" key="1">
    <citation type="journal article" date="2009" name="Stand. Genomic Sci.">
        <title>Complete genome sequence of Actinosynnema mirum type strain (101).</title>
        <authorList>
            <person name="Land M."/>
            <person name="Lapidus A."/>
            <person name="Mayilraj S."/>
            <person name="Chen F."/>
            <person name="Copeland A."/>
            <person name="Del Rio T.G."/>
            <person name="Nolan M."/>
            <person name="Lucas S."/>
            <person name="Tice H."/>
            <person name="Cheng J.F."/>
            <person name="Chertkov O."/>
            <person name="Bruce D."/>
            <person name="Goodwin L."/>
            <person name="Pitluck S."/>
            <person name="Rohde M."/>
            <person name="Goker M."/>
            <person name="Pati A."/>
            <person name="Ivanova N."/>
            <person name="Mavromatis K."/>
            <person name="Chen A."/>
            <person name="Palaniappan K."/>
            <person name="Hauser L."/>
            <person name="Chang Y.J."/>
            <person name="Jeffries C.C."/>
            <person name="Brettin T."/>
            <person name="Detter J.C."/>
            <person name="Han C."/>
            <person name="Chain P."/>
            <person name="Tindall B.J."/>
            <person name="Bristow J."/>
            <person name="Eisen J.A."/>
            <person name="Markowitz V."/>
            <person name="Hugenholtz P."/>
            <person name="Kyrpides N.C."/>
            <person name="Klenk H.P."/>
        </authorList>
    </citation>
    <scope>NUCLEOTIDE SEQUENCE [LARGE SCALE GENOMIC DNA]</scope>
    <source>
        <strain evidence="5">ATCC 29888 / DSM 43827 / JCM 3225 / NBRC 14064 / NCIMB 13271 / NRRL B-12336 / IMRU 3971 / 101</strain>
    </source>
</reference>
<dbReference type="STRING" id="446462.Amir_2561"/>
<dbReference type="Proteomes" id="UP000002213">
    <property type="component" value="Chromosome"/>
</dbReference>
<dbReference type="PANTHER" id="PTHR48148:SF3">
    <property type="entry name" value="KERATINOCYTE PROLINE-RICH PROTEIN"/>
    <property type="match status" value="1"/>
</dbReference>
<dbReference type="eggNOG" id="COG4103">
    <property type="taxonomic scope" value="Bacteria"/>
</dbReference>